<dbReference type="Gene3D" id="1.10.30.10">
    <property type="entry name" value="High mobility group box domain"/>
    <property type="match status" value="1"/>
</dbReference>
<protein>
    <submittedName>
        <fullName evidence="2">1216_t:CDS:1</fullName>
    </submittedName>
</protein>
<accession>A0A9N9AI95</accession>
<proteinExistence type="predicted"/>
<sequence length="357" mass="40667">MTNKRSIRCHQRVDNAEAAAASSPLPSSSSSPTIAEKLSLAKRLDELKTSVKDQEHLLKKEKESPFVKKFLEKIINEYSDIKTTLMIPELLAPAIKTRAQGTPRPQNAYILFRKDVSKGIYLLNRDCMSREARTVTYSSKIAGFLWGVIKSSRHEHDFWTTLYQIACLKHSETYQNYVYRPIRKKRNNSSSSQATENRQSPTVATIETTTSSNHPPTSLIITPDFNDVPSFNCNFVDQHQASYMPDLGMFINQQMYAQPQYPVIYQPSGIMMQQDTTTAQFELVSAAPQFVETTVWHSTTYAVSYQQTSSQYYQQFANPSFLPAQQIVPSHEDLVFLSQLGIDPFLLNFNPQQSFDM</sequence>
<dbReference type="OrthoDB" id="6247875at2759"/>
<feature type="compositionally biased region" description="Polar residues" evidence="1">
    <location>
        <begin position="188"/>
        <end position="217"/>
    </location>
</feature>
<dbReference type="Proteomes" id="UP000789570">
    <property type="component" value="Unassembled WGS sequence"/>
</dbReference>
<evidence type="ECO:0000313" key="3">
    <source>
        <dbReference type="Proteomes" id="UP000789570"/>
    </source>
</evidence>
<feature type="compositionally biased region" description="Basic residues" evidence="1">
    <location>
        <begin position="1"/>
        <end position="10"/>
    </location>
</feature>
<comment type="caution">
    <text evidence="2">The sequence shown here is derived from an EMBL/GenBank/DDBJ whole genome shotgun (WGS) entry which is preliminary data.</text>
</comment>
<organism evidence="2 3">
    <name type="scientific">Funneliformis caledonium</name>
    <dbReference type="NCBI Taxonomy" id="1117310"/>
    <lineage>
        <taxon>Eukaryota</taxon>
        <taxon>Fungi</taxon>
        <taxon>Fungi incertae sedis</taxon>
        <taxon>Mucoromycota</taxon>
        <taxon>Glomeromycotina</taxon>
        <taxon>Glomeromycetes</taxon>
        <taxon>Glomerales</taxon>
        <taxon>Glomeraceae</taxon>
        <taxon>Funneliformis</taxon>
    </lineage>
</organism>
<dbReference type="AlphaFoldDB" id="A0A9N9AI95"/>
<gene>
    <name evidence="2" type="ORF">FCALED_LOCUS5315</name>
</gene>
<name>A0A9N9AI95_9GLOM</name>
<keyword evidence="3" id="KW-1185">Reference proteome</keyword>
<feature type="region of interest" description="Disordered" evidence="1">
    <location>
        <begin position="185"/>
        <end position="217"/>
    </location>
</feature>
<reference evidence="2" key="1">
    <citation type="submission" date="2021-06" db="EMBL/GenBank/DDBJ databases">
        <authorList>
            <person name="Kallberg Y."/>
            <person name="Tangrot J."/>
            <person name="Rosling A."/>
        </authorList>
    </citation>
    <scope>NUCLEOTIDE SEQUENCE</scope>
    <source>
        <strain evidence="2">UK204</strain>
    </source>
</reference>
<evidence type="ECO:0000256" key="1">
    <source>
        <dbReference type="SAM" id="MobiDB-lite"/>
    </source>
</evidence>
<dbReference type="EMBL" id="CAJVPQ010001135">
    <property type="protein sequence ID" value="CAG8534051.1"/>
    <property type="molecule type" value="Genomic_DNA"/>
</dbReference>
<evidence type="ECO:0000313" key="2">
    <source>
        <dbReference type="EMBL" id="CAG8534051.1"/>
    </source>
</evidence>
<dbReference type="SUPFAM" id="SSF47095">
    <property type="entry name" value="HMG-box"/>
    <property type="match status" value="1"/>
</dbReference>
<dbReference type="InterPro" id="IPR036910">
    <property type="entry name" value="HMG_box_dom_sf"/>
</dbReference>
<feature type="region of interest" description="Disordered" evidence="1">
    <location>
        <begin position="1"/>
        <end position="32"/>
    </location>
</feature>
<feature type="compositionally biased region" description="Low complexity" evidence="1">
    <location>
        <begin position="18"/>
        <end position="32"/>
    </location>
</feature>